<reference evidence="2 3" key="1">
    <citation type="journal article" date="2015" name="Fungal Genet. Biol.">
        <title>Evolution of novel wood decay mechanisms in Agaricales revealed by the genome sequences of Fistulina hepatica and Cylindrobasidium torrendii.</title>
        <authorList>
            <person name="Floudas D."/>
            <person name="Held B.W."/>
            <person name="Riley R."/>
            <person name="Nagy L.G."/>
            <person name="Koehler G."/>
            <person name="Ransdell A.S."/>
            <person name="Younus H."/>
            <person name="Chow J."/>
            <person name="Chiniquy J."/>
            <person name="Lipzen A."/>
            <person name="Tritt A."/>
            <person name="Sun H."/>
            <person name="Haridas S."/>
            <person name="LaButti K."/>
            <person name="Ohm R.A."/>
            <person name="Kues U."/>
            <person name="Blanchette R.A."/>
            <person name="Grigoriev I.V."/>
            <person name="Minto R.E."/>
            <person name="Hibbett D.S."/>
        </authorList>
    </citation>
    <scope>NUCLEOTIDE SEQUENCE [LARGE SCALE GENOMIC DNA]</scope>
    <source>
        <strain evidence="2 3">ATCC 64428</strain>
    </source>
</reference>
<protein>
    <recommendedName>
        <fullName evidence="1">Tf2-1-like SH3-like domain-containing protein</fullName>
    </recommendedName>
</protein>
<dbReference type="Pfam" id="PF24626">
    <property type="entry name" value="SH3_Tf2-1"/>
    <property type="match status" value="1"/>
</dbReference>
<organism evidence="2 3">
    <name type="scientific">Fistulina hepatica ATCC 64428</name>
    <dbReference type="NCBI Taxonomy" id="1128425"/>
    <lineage>
        <taxon>Eukaryota</taxon>
        <taxon>Fungi</taxon>
        <taxon>Dikarya</taxon>
        <taxon>Basidiomycota</taxon>
        <taxon>Agaricomycotina</taxon>
        <taxon>Agaricomycetes</taxon>
        <taxon>Agaricomycetidae</taxon>
        <taxon>Agaricales</taxon>
        <taxon>Fistulinaceae</taxon>
        <taxon>Fistulina</taxon>
    </lineage>
</organism>
<proteinExistence type="predicted"/>
<evidence type="ECO:0000259" key="1">
    <source>
        <dbReference type="Pfam" id="PF24626"/>
    </source>
</evidence>
<evidence type="ECO:0000313" key="3">
    <source>
        <dbReference type="Proteomes" id="UP000054144"/>
    </source>
</evidence>
<accession>A0A0D7AMQ0</accession>
<dbReference type="AlphaFoldDB" id="A0A0D7AMQ0"/>
<keyword evidence="3" id="KW-1185">Reference proteome</keyword>
<evidence type="ECO:0000313" key="2">
    <source>
        <dbReference type="EMBL" id="KIY53024.1"/>
    </source>
</evidence>
<gene>
    <name evidence="2" type="ORF">FISHEDRAFT_13226</name>
</gene>
<dbReference type="EMBL" id="KN881629">
    <property type="protein sequence ID" value="KIY53024.1"/>
    <property type="molecule type" value="Genomic_DNA"/>
</dbReference>
<dbReference type="InterPro" id="IPR056924">
    <property type="entry name" value="SH3_Tf2-1"/>
</dbReference>
<sequence>LMPKFIGPYTIVRERGIDSFEIKLPSVLRRRGIHNVFHASLLRTYIPNDDQRFPNRAIERTLDFIPDGDEIAIDGIIGHAKKGDNALVRVRWKSGDET</sequence>
<dbReference type="OrthoDB" id="3211671at2759"/>
<feature type="domain" description="Tf2-1-like SH3-like" evidence="1">
    <location>
        <begin position="1"/>
        <end position="45"/>
    </location>
</feature>
<name>A0A0D7AMQ0_9AGAR</name>
<feature type="non-terminal residue" evidence="2">
    <location>
        <position position="98"/>
    </location>
</feature>
<feature type="non-terminal residue" evidence="2">
    <location>
        <position position="1"/>
    </location>
</feature>
<dbReference type="Proteomes" id="UP000054144">
    <property type="component" value="Unassembled WGS sequence"/>
</dbReference>